<evidence type="ECO:0000313" key="3">
    <source>
        <dbReference type="EMBL" id="PSW24903.1"/>
    </source>
</evidence>
<comment type="similarity">
    <text evidence="1">Belongs to the short-chain dehydrogenases/reductases (SDR) family.</text>
</comment>
<dbReference type="PANTHER" id="PTHR44196">
    <property type="entry name" value="DEHYDROGENASE/REDUCTASE SDR FAMILY MEMBER 7B"/>
    <property type="match status" value="1"/>
</dbReference>
<keyword evidence="4" id="KW-1185">Reference proteome</keyword>
<evidence type="ECO:0000313" key="4">
    <source>
        <dbReference type="Proteomes" id="UP000240481"/>
    </source>
</evidence>
<dbReference type="Pfam" id="PF00106">
    <property type="entry name" value="adh_short"/>
    <property type="match status" value="1"/>
</dbReference>
<evidence type="ECO:0000256" key="1">
    <source>
        <dbReference type="ARBA" id="ARBA00006484"/>
    </source>
</evidence>
<evidence type="ECO:0000256" key="2">
    <source>
        <dbReference type="ARBA" id="ARBA00023002"/>
    </source>
</evidence>
<organism evidence="3 4">
    <name type="scientific">Photobacterium swingsii</name>
    <dbReference type="NCBI Taxonomy" id="680026"/>
    <lineage>
        <taxon>Bacteria</taxon>
        <taxon>Pseudomonadati</taxon>
        <taxon>Pseudomonadota</taxon>
        <taxon>Gammaproteobacteria</taxon>
        <taxon>Vibrionales</taxon>
        <taxon>Vibrionaceae</taxon>
        <taxon>Photobacterium</taxon>
    </lineage>
</organism>
<accession>A0A2T3P810</accession>
<dbReference type="InterPro" id="IPR036291">
    <property type="entry name" value="NAD(P)-bd_dom_sf"/>
</dbReference>
<proteinExistence type="inferred from homology"/>
<comment type="caution">
    <text evidence="3">The sequence shown here is derived from an EMBL/GenBank/DDBJ whole genome shotgun (WGS) entry which is preliminary data.</text>
</comment>
<dbReference type="GO" id="GO:0016020">
    <property type="term" value="C:membrane"/>
    <property type="evidence" value="ECO:0007669"/>
    <property type="project" value="TreeGrafter"/>
</dbReference>
<dbReference type="InterPro" id="IPR002347">
    <property type="entry name" value="SDR_fam"/>
</dbReference>
<dbReference type="EMBL" id="PYLZ01000004">
    <property type="protein sequence ID" value="PSW24903.1"/>
    <property type="molecule type" value="Genomic_DNA"/>
</dbReference>
<dbReference type="InterPro" id="IPR020904">
    <property type="entry name" value="Sc_DH/Rdtase_CS"/>
</dbReference>
<reference evidence="3 4" key="1">
    <citation type="submission" date="2018-01" db="EMBL/GenBank/DDBJ databases">
        <title>Whole genome sequencing of Histamine producing bacteria.</title>
        <authorList>
            <person name="Butler K."/>
        </authorList>
    </citation>
    <scope>NUCLEOTIDE SEQUENCE [LARGE SCALE GENOMIC DNA]</scope>
    <source>
        <strain evidence="3 4">DSM 24669</strain>
    </source>
</reference>
<dbReference type="Gene3D" id="3.40.50.720">
    <property type="entry name" value="NAD(P)-binding Rossmann-like Domain"/>
    <property type="match status" value="1"/>
</dbReference>
<dbReference type="GO" id="GO:0016491">
    <property type="term" value="F:oxidoreductase activity"/>
    <property type="evidence" value="ECO:0007669"/>
    <property type="project" value="UniProtKB-KW"/>
</dbReference>
<dbReference type="RefSeq" id="WP_107302650.1">
    <property type="nucleotide sequence ID" value="NZ_AP024853.1"/>
</dbReference>
<sequence length="248" mass="26610">MSVKPEADILITGASSGIGLQLALDYANQGLQVIACGQNQERLAALSAQSNNIQTLAFNVTDLAATQAAFDSLAVIPKLIILNAGTCEYIDNGHVDTALFKRVFDVNVFGLLHCVEAMQARLGNQSQLVFVGSTASYIPLPRAEAYGASKAALSYIAQTLALDLEHKGIKVTLVSPGFVKTPLTDKNDFPMPMLVTPEVASYYIRQGIQAGNREIHFPKKFSFILKAIALLPMGLQQSVIKRMTGKAA</sequence>
<dbReference type="Proteomes" id="UP000240481">
    <property type="component" value="Unassembled WGS sequence"/>
</dbReference>
<dbReference type="PANTHER" id="PTHR44196:SF1">
    <property type="entry name" value="DEHYDROGENASE_REDUCTASE SDR FAMILY MEMBER 7B"/>
    <property type="match status" value="1"/>
</dbReference>
<dbReference type="SUPFAM" id="SSF51735">
    <property type="entry name" value="NAD(P)-binding Rossmann-fold domains"/>
    <property type="match status" value="1"/>
</dbReference>
<dbReference type="PROSITE" id="PS00061">
    <property type="entry name" value="ADH_SHORT"/>
    <property type="match status" value="1"/>
</dbReference>
<name>A0A2T3P810_9GAMM</name>
<gene>
    <name evidence="3" type="ORF">C9I94_08815</name>
</gene>
<dbReference type="AlphaFoldDB" id="A0A2T3P810"/>
<protein>
    <submittedName>
        <fullName evidence="3">Short-chain dehydrogenase</fullName>
    </submittedName>
</protein>
<dbReference type="OrthoDB" id="335726at2"/>
<dbReference type="PRINTS" id="PR00081">
    <property type="entry name" value="GDHRDH"/>
</dbReference>
<keyword evidence="2" id="KW-0560">Oxidoreductase</keyword>